<dbReference type="InterPro" id="IPR000515">
    <property type="entry name" value="MetI-like"/>
</dbReference>
<dbReference type="AlphaFoldDB" id="A0A1M5SVU6"/>
<organism evidence="9 10">
    <name type="scientific">Clostridium grantii DSM 8605</name>
    <dbReference type="NCBI Taxonomy" id="1121316"/>
    <lineage>
        <taxon>Bacteria</taxon>
        <taxon>Bacillati</taxon>
        <taxon>Bacillota</taxon>
        <taxon>Clostridia</taxon>
        <taxon>Eubacteriales</taxon>
        <taxon>Clostridiaceae</taxon>
        <taxon>Clostridium</taxon>
    </lineage>
</organism>
<dbReference type="EMBL" id="FQXM01000005">
    <property type="protein sequence ID" value="SHH42388.1"/>
    <property type="molecule type" value="Genomic_DNA"/>
</dbReference>
<proteinExistence type="inferred from homology"/>
<dbReference type="Pfam" id="PF00528">
    <property type="entry name" value="BPD_transp_1"/>
    <property type="match status" value="1"/>
</dbReference>
<reference evidence="9 10" key="1">
    <citation type="submission" date="2016-11" db="EMBL/GenBank/DDBJ databases">
        <authorList>
            <person name="Jaros S."/>
            <person name="Januszkiewicz K."/>
            <person name="Wedrychowicz H."/>
        </authorList>
    </citation>
    <scope>NUCLEOTIDE SEQUENCE [LARGE SCALE GENOMIC DNA]</scope>
    <source>
        <strain evidence="9 10">DSM 8605</strain>
    </source>
</reference>
<dbReference type="Gene3D" id="3.40.190.10">
    <property type="entry name" value="Periplasmic binding protein-like II"/>
    <property type="match status" value="1"/>
</dbReference>
<protein>
    <submittedName>
        <fullName evidence="9">Binding-protein-dependent transport system inner membrane component</fullName>
    </submittedName>
</protein>
<keyword evidence="5 7" id="KW-1133">Transmembrane helix</keyword>
<dbReference type="PANTHER" id="PTHR43227:SF11">
    <property type="entry name" value="BLL4140 PROTEIN"/>
    <property type="match status" value="1"/>
</dbReference>
<accession>A0A1M5SVU6</accession>
<feature type="domain" description="ABC transmembrane type-1" evidence="8">
    <location>
        <begin position="1"/>
        <end position="147"/>
    </location>
</feature>
<name>A0A1M5SVU6_9CLOT</name>
<dbReference type="PROSITE" id="PS50928">
    <property type="entry name" value="ABC_TM1"/>
    <property type="match status" value="1"/>
</dbReference>
<gene>
    <name evidence="9" type="ORF">SAMN02745207_01052</name>
</gene>
<dbReference type="Gene3D" id="1.10.3720.10">
    <property type="entry name" value="MetI-like"/>
    <property type="match status" value="1"/>
</dbReference>
<keyword evidence="3" id="KW-1003">Cell membrane</keyword>
<dbReference type="SUPFAM" id="SSF161098">
    <property type="entry name" value="MetI-like"/>
    <property type="match status" value="1"/>
</dbReference>
<evidence type="ECO:0000256" key="3">
    <source>
        <dbReference type="ARBA" id="ARBA00022475"/>
    </source>
</evidence>
<feature type="transmembrane region" description="Helical" evidence="7">
    <location>
        <begin position="126"/>
        <end position="144"/>
    </location>
</feature>
<dbReference type="CDD" id="cd06261">
    <property type="entry name" value="TM_PBP2"/>
    <property type="match status" value="1"/>
</dbReference>
<evidence type="ECO:0000256" key="7">
    <source>
        <dbReference type="RuleBase" id="RU363032"/>
    </source>
</evidence>
<keyword evidence="4 7" id="KW-0812">Transmembrane</keyword>
<evidence type="ECO:0000259" key="8">
    <source>
        <dbReference type="PROSITE" id="PS50928"/>
    </source>
</evidence>
<dbReference type="InterPro" id="IPR050809">
    <property type="entry name" value="UgpAE/MalFG_permease"/>
</dbReference>
<feature type="transmembrane region" description="Helical" evidence="7">
    <location>
        <begin position="20"/>
        <end position="42"/>
    </location>
</feature>
<keyword evidence="6 7" id="KW-0472">Membrane</keyword>
<dbReference type="GO" id="GO:0055085">
    <property type="term" value="P:transmembrane transport"/>
    <property type="evidence" value="ECO:0007669"/>
    <property type="project" value="InterPro"/>
</dbReference>
<evidence type="ECO:0000313" key="10">
    <source>
        <dbReference type="Proteomes" id="UP000184447"/>
    </source>
</evidence>
<evidence type="ECO:0000256" key="5">
    <source>
        <dbReference type="ARBA" id="ARBA00022989"/>
    </source>
</evidence>
<dbReference type="PANTHER" id="PTHR43227">
    <property type="entry name" value="BLL4140 PROTEIN"/>
    <property type="match status" value="1"/>
</dbReference>
<sequence length="235" mass="26529">MIRLIAFENFQHAWLTDEKTALYCVIFTISWQWVGYYMVLYLSELAMIPDDLIEAGKIDGANSRQILINIIIPFLKPIFQITCVLAIVNSFKGFDLMYIMTQGGPNLSTYLLALHMYDTSFGRMQYGYGSSIAVIIILLCVLFMKENPHIKIEKVVIGGAGGDNYRTKLASEAAVGNLTDIFMTWLGVRLEPMVQMGTVMPLDDIISEDEALSCMVDRSVLDNIISNSQKLWISW</sequence>
<evidence type="ECO:0000256" key="6">
    <source>
        <dbReference type="ARBA" id="ARBA00023136"/>
    </source>
</evidence>
<dbReference type="Proteomes" id="UP000184447">
    <property type="component" value="Unassembled WGS sequence"/>
</dbReference>
<feature type="transmembrane region" description="Helical" evidence="7">
    <location>
        <begin position="66"/>
        <end position="88"/>
    </location>
</feature>
<comment type="subcellular location">
    <subcellularLocation>
        <location evidence="1 7">Cell membrane</location>
        <topology evidence="1 7">Multi-pass membrane protein</topology>
    </subcellularLocation>
</comment>
<dbReference type="STRING" id="1121316.SAMN02745207_01052"/>
<dbReference type="InterPro" id="IPR035906">
    <property type="entry name" value="MetI-like_sf"/>
</dbReference>
<keyword evidence="10" id="KW-1185">Reference proteome</keyword>
<evidence type="ECO:0000313" key="9">
    <source>
        <dbReference type="EMBL" id="SHH42388.1"/>
    </source>
</evidence>
<evidence type="ECO:0000256" key="2">
    <source>
        <dbReference type="ARBA" id="ARBA00022448"/>
    </source>
</evidence>
<comment type="similarity">
    <text evidence="7">Belongs to the binding-protein-dependent transport system permease family.</text>
</comment>
<dbReference type="SUPFAM" id="SSF53850">
    <property type="entry name" value="Periplasmic binding protein-like II"/>
    <property type="match status" value="1"/>
</dbReference>
<keyword evidence="2 7" id="KW-0813">Transport</keyword>
<evidence type="ECO:0000256" key="1">
    <source>
        <dbReference type="ARBA" id="ARBA00004651"/>
    </source>
</evidence>
<evidence type="ECO:0000256" key="4">
    <source>
        <dbReference type="ARBA" id="ARBA00022692"/>
    </source>
</evidence>
<dbReference type="GO" id="GO:0005886">
    <property type="term" value="C:plasma membrane"/>
    <property type="evidence" value="ECO:0007669"/>
    <property type="project" value="UniProtKB-SubCell"/>
</dbReference>